<dbReference type="Proteomes" id="UP000319731">
    <property type="component" value="Unassembled WGS sequence"/>
</dbReference>
<reference evidence="2 3" key="1">
    <citation type="journal article" date="2019" name="Sci. Rep.">
        <title>Comparative genomics of chytrid fungi reveal insights into the obligate biotrophic and pathogenic lifestyle of Synchytrium endobioticum.</title>
        <authorList>
            <person name="van de Vossenberg B.T.L.H."/>
            <person name="Warris S."/>
            <person name="Nguyen H.D.T."/>
            <person name="van Gent-Pelzer M.P.E."/>
            <person name="Joly D.L."/>
            <person name="van de Geest H.C."/>
            <person name="Bonants P.J.M."/>
            <person name="Smith D.S."/>
            <person name="Levesque C.A."/>
            <person name="van der Lee T.A.J."/>
        </authorList>
    </citation>
    <scope>NUCLEOTIDE SEQUENCE [LARGE SCALE GENOMIC DNA]</scope>
    <source>
        <strain evidence="2 3">JEL517</strain>
    </source>
</reference>
<dbReference type="PANTHER" id="PTHR21847">
    <property type="entry name" value="EF-HAND CALCIUM-BINDING DOMAIN-CONTAINING PROTEIN 10"/>
    <property type="match status" value="1"/>
</dbReference>
<evidence type="ECO:0000259" key="1">
    <source>
        <dbReference type="Pfam" id="PF24548"/>
    </source>
</evidence>
<dbReference type="EMBL" id="QEAO01000014">
    <property type="protein sequence ID" value="TPX34333.1"/>
    <property type="molecule type" value="Genomic_DNA"/>
</dbReference>
<proteinExistence type="predicted"/>
<dbReference type="STRING" id="1806994.A0A507C9V9"/>
<accession>A0A507C9V9</accession>
<keyword evidence="3" id="KW-1185">Reference proteome</keyword>
<sequence length="106" mass="11834">MSKNAATAQEYLDRHKIPQLVEHLTAEVLYHRPAQLQNQSQSFFSDQDLRALYSTFDRLEQGQITTAQYLEAMKIIGATNANQAPIQPITPAIFLAEAQKALSSST</sequence>
<name>A0A507C9V9_9FUNG</name>
<feature type="domain" description="EFCAB10 C-terminal EF-hand" evidence="1">
    <location>
        <begin position="48"/>
        <end position="102"/>
    </location>
</feature>
<dbReference type="GeneID" id="42004171"/>
<dbReference type="PANTHER" id="PTHR21847:SF1">
    <property type="entry name" value="EF-HAND CALCIUM-BINDING DOMAIN-CONTAINING PROTEIN 10"/>
    <property type="match status" value="1"/>
</dbReference>
<dbReference type="RefSeq" id="XP_031025097.1">
    <property type="nucleotide sequence ID" value="XM_031168874.1"/>
</dbReference>
<evidence type="ECO:0000313" key="2">
    <source>
        <dbReference type="EMBL" id="TPX34333.1"/>
    </source>
</evidence>
<dbReference type="Pfam" id="PF24548">
    <property type="entry name" value="EF_EFCAB10_C"/>
    <property type="match status" value="1"/>
</dbReference>
<dbReference type="AlphaFoldDB" id="A0A507C9V9"/>
<organism evidence="2 3">
    <name type="scientific">Synchytrium microbalum</name>
    <dbReference type="NCBI Taxonomy" id="1806994"/>
    <lineage>
        <taxon>Eukaryota</taxon>
        <taxon>Fungi</taxon>
        <taxon>Fungi incertae sedis</taxon>
        <taxon>Chytridiomycota</taxon>
        <taxon>Chytridiomycota incertae sedis</taxon>
        <taxon>Chytridiomycetes</taxon>
        <taxon>Synchytriales</taxon>
        <taxon>Synchytriaceae</taxon>
        <taxon>Synchytrium</taxon>
    </lineage>
</organism>
<dbReference type="CDD" id="cd22976">
    <property type="entry name" value="DD_EFCAB10"/>
    <property type="match status" value="1"/>
</dbReference>
<dbReference type="InterPro" id="IPR039879">
    <property type="entry name" value="EFC10"/>
</dbReference>
<dbReference type="InterPro" id="IPR049760">
    <property type="entry name" value="DD_EFCAB10"/>
</dbReference>
<gene>
    <name evidence="2" type="ORF">SmJEL517_g02946</name>
</gene>
<dbReference type="OrthoDB" id="10260455at2759"/>
<evidence type="ECO:0000313" key="3">
    <source>
        <dbReference type="Proteomes" id="UP000319731"/>
    </source>
</evidence>
<protein>
    <recommendedName>
        <fullName evidence="1">EFCAB10 C-terminal EF-hand domain-containing protein</fullName>
    </recommendedName>
</protein>
<dbReference type="InterPro" id="IPR056587">
    <property type="entry name" value="EF_EFCAB10_C"/>
</dbReference>
<comment type="caution">
    <text evidence="2">The sequence shown here is derived from an EMBL/GenBank/DDBJ whole genome shotgun (WGS) entry which is preliminary data.</text>
</comment>